<keyword evidence="3" id="KW-0677">Repeat</keyword>
<keyword evidence="14" id="KW-1185">Reference proteome</keyword>
<dbReference type="FunFam" id="3.30.160.60:FF:000100">
    <property type="entry name" value="Zinc finger 45-like"/>
    <property type="match status" value="1"/>
</dbReference>
<dbReference type="PANTHER" id="PTHR24394">
    <property type="entry name" value="ZINC FINGER PROTEIN"/>
    <property type="match status" value="1"/>
</dbReference>
<feature type="transmembrane region" description="Helical" evidence="11">
    <location>
        <begin position="670"/>
        <end position="688"/>
    </location>
</feature>
<gene>
    <name evidence="13" type="ORF">OCTVUL_1B014153</name>
</gene>
<evidence type="ECO:0000256" key="1">
    <source>
        <dbReference type="ARBA" id="ARBA00004123"/>
    </source>
</evidence>
<name>A0AA36F461_OCTVU</name>
<keyword evidence="7" id="KW-0804">Transcription</keyword>
<evidence type="ECO:0000313" key="14">
    <source>
        <dbReference type="Proteomes" id="UP001162480"/>
    </source>
</evidence>
<feature type="domain" description="C2H2-type" evidence="12">
    <location>
        <begin position="550"/>
        <end position="577"/>
    </location>
</feature>
<reference evidence="13" key="1">
    <citation type="submission" date="2023-08" db="EMBL/GenBank/DDBJ databases">
        <authorList>
            <person name="Alioto T."/>
            <person name="Alioto T."/>
            <person name="Gomez Garrido J."/>
        </authorList>
    </citation>
    <scope>NUCLEOTIDE SEQUENCE</scope>
</reference>
<keyword evidence="11" id="KW-0812">Transmembrane</keyword>
<dbReference type="Pfam" id="PF00096">
    <property type="entry name" value="zf-C2H2"/>
    <property type="match status" value="3"/>
</dbReference>
<organism evidence="13 14">
    <name type="scientific">Octopus vulgaris</name>
    <name type="common">Common octopus</name>
    <dbReference type="NCBI Taxonomy" id="6645"/>
    <lineage>
        <taxon>Eukaryota</taxon>
        <taxon>Metazoa</taxon>
        <taxon>Spiralia</taxon>
        <taxon>Lophotrochozoa</taxon>
        <taxon>Mollusca</taxon>
        <taxon>Cephalopoda</taxon>
        <taxon>Coleoidea</taxon>
        <taxon>Octopodiformes</taxon>
        <taxon>Octopoda</taxon>
        <taxon>Incirrata</taxon>
        <taxon>Octopodidae</taxon>
        <taxon>Octopus</taxon>
    </lineage>
</organism>
<dbReference type="FunFam" id="3.30.160.60:FF:002326">
    <property type="entry name" value="B-cell CLL/lymphoma 6 member B protein"/>
    <property type="match status" value="1"/>
</dbReference>
<dbReference type="InterPro" id="IPR036236">
    <property type="entry name" value="Znf_C2H2_sf"/>
</dbReference>
<evidence type="ECO:0000256" key="4">
    <source>
        <dbReference type="ARBA" id="ARBA00022771"/>
    </source>
</evidence>
<comment type="subcellular location">
    <subcellularLocation>
        <location evidence="1">Nucleus</location>
    </subcellularLocation>
</comment>
<keyword evidence="11" id="KW-0472">Membrane</keyword>
<dbReference type="EMBL" id="OX597817">
    <property type="protein sequence ID" value="CAI9721883.1"/>
    <property type="molecule type" value="Genomic_DNA"/>
</dbReference>
<dbReference type="GO" id="GO:0005634">
    <property type="term" value="C:nucleus"/>
    <property type="evidence" value="ECO:0007669"/>
    <property type="project" value="UniProtKB-SubCell"/>
</dbReference>
<keyword evidence="5" id="KW-0862">Zinc</keyword>
<dbReference type="SMART" id="SM00355">
    <property type="entry name" value="ZnF_C2H2"/>
    <property type="match status" value="4"/>
</dbReference>
<feature type="compositionally biased region" description="Basic and acidic residues" evidence="10">
    <location>
        <begin position="475"/>
        <end position="490"/>
    </location>
</feature>
<proteinExistence type="predicted"/>
<evidence type="ECO:0000256" key="9">
    <source>
        <dbReference type="PROSITE-ProRule" id="PRU00042"/>
    </source>
</evidence>
<evidence type="ECO:0000256" key="11">
    <source>
        <dbReference type="SAM" id="Phobius"/>
    </source>
</evidence>
<keyword evidence="6" id="KW-0805">Transcription regulation</keyword>
<feature type="domain" description="C2H2-type" evidence="12">
    <location>
        <begin position="606"/>
        <end position="629"/>
    </location>
</feature>
<evidence type="ECO:0000256" key="2">
    <source>
        <dbReference type="ARBA" id="ARBA00022723"/>
    </source>
</evidence>
<dbReference type="PROSITE" id="PS00028">
    <property type="entry name" value="ZINC_FINGER_C2H2_1"/>
    <property type="match status" value="3"/>
</dbReference>
<feature type="compositionally biased region" description="Low complexity" evidence="10">
    <location>
        <begin position="290"/>
        <end position="300"/>
    </location>
</feature>
<feature type="compositionally biased region" description="Polar residues" evidence="10">
    <location>
        <begin position="265"/>
        <end position="284"/>
    </location>
</feature>
<feature type="domain" description="C2H2-type" evidence="12">
    <location>
        <begin position="521"/>
        <end position="549"/>
    </location>
</feature>
<keyword evidence="2" id="KW-0479">Metal-binding</keyword>
<keyword evidence="8" id="KW-0539">Nucleus</keyword>
<dbReference type="PROSITE" id="PS50157">
    <property type="entry name" value="ZINC_FINGER_C2H2_2"/>
    <property type="match status" value="4"/>
</dbReference>
<dbReference type="SUPFAM" id="SSF57667">
    <property type="entry name" value="beta-beta-alpha zinc fingers"/>
    <property type="match status" value="2"/>
</dbReference>
<keyword evidence="11" id="KW-1133">Transmembrane helix</keyword>
<dbReference type="InterPro" id="IPR013087">
    <property type="entry name" value="Znf_C2H2_type"/>
</dbReference>
<dbReference type="Gene3D" id="3.30.160.60">
    <property type="entry name" value="Classic Zinc Finger"/>
    <property type="match status" value="4"/>
</dbReference>
<protein>
    <submittedName>
        <fullName evidence="13">Finger 37 homolog</fullName>
    </submittedName>
</protein>
<dbReference type="Proteomes" id="UP001162480">
    <property type="component" value="Chromosome 4"/>
</dbReference>
<dbReference type="PANTHER" id="PTHR24394:SF48">
    <property type="entry name" value="ZINC FINGER PROTEIN 771"/>
    <property type="match status" value="1"/>
</dbReference>
<dbReference type="FunFam" id="3.30.160.60:FF:002555">
    <property type="entry name" value="B-cell CLL/lymphoma 6 member B protein"/>
    <property type="match status" value="1"/>
</dbReference>
<feature type="region of interest" description="Disordered" evidence="10">
    <location>
        <begin position="460"/>
        <end position="494"/>
    </location>
</feature>
<evidence type="ECO:0000313" key="13">
    <source>
        <dbReference type="EMBL" id="CAI9721883.1"/>
    </source>
</evidence>
<sequence length="699" mass="80280">MATGKLKGKPWKKSRRGTGIKGIYEPCNTERIDERMNGSVIEQTTYMSLDVLAQVAADTLQNSEKLQSKIATKKMSKRSIQCLDILNLEQIQMLSEKSLLNFFSEMTCNEMTRNFTYQCFLIPDKCCEKFTSFGNEAKAKLQIRQHLADHIQQLLDEANDTERKYRFIFTAEPVHVRQRRLSEMDKMKKRKSVCVNSSPLNRNNQQRTRPLRKTFTSLKASKETHCENKVPVENPNICDIDQAQILPRCTRSWKKRKVSAEKSAVPNQNGSCSQRTTTQKQSYPRKQLKNKNPPKCNKPNAVTPLLKSPNKMDVPAEEENNRTSFPHIDEDPLPKDAAKRIEENELFIVDLLNRTQPYLDHCYTTIFGKKRGIETFHQRLDADECNNNNNIDNKERVDSAESDKEVVPILELSLCNAGDVPEVSVEEIVDCPEILLASEDSLGHCGLKPYPPMPKSALAKKGKIQVPEEEESFSEGERNLEESNGRKSEDNENVIDDLERKTALHCIRELKARKKDEKISLTCQICLNKTFTASATLMYHYRSHAGIKPFVCLLCRTSFTRQHSLNYHMLIHNDQSRFTCKDCGRKFRHPSHFKEHLRRHTGETPFECKDCPQKFKTRNTYKRHLKTRHGKLLTATGIHVLSKEEFMKVRTKPYKKYQGVKDTEAVVDQFMFVTNVVAIVVVAAVVVMDKLASSLVMVC</sequence>
<evidence type="ECO:0000256" key="6">
    <source>
        <dbReference type="ARBA" id="ARBA00023015"/>
    </source>
</evidence>
<evidence type="ECO:0000259" key="12">
    <source>
        <dbReference type="PROSITE" id="PS50157"/>
    </source>
</evidence>
<evidence type="ECO:0000256" key="5">
    <source>
        <dbReference type="ARBA" id="ARBA00022833"/>
    </source>
</evidence>
<dbReference type="GO" id="GO:0008270">
    <property type="term" value="F:zinc ion binding"/>
    <property type="evidence" value="ECO:0007669"/>
    <property type="project" value="UniProtKB-KW"/>
</dbReference>
<dbReference type="GO" id="GO:0000981">
    <property type="term" value="F:DNA-binding transcription factor activity, RNA polymerase II-specific"/>
    <property type="evidence" value="ECO:0007669"/>
    <property type="project" value="TreeGrafter"/>
</dbReference>
<evidence type="ECO:0000256" key="7">
    <source>
        <dbReference type="ARBA" id="ARBA00023163"/>
    </source>
</evidence>
<evidence type="ECO:0000256" key="8">
    <source>
        <dbReference type="ARBA" id="ARBA00023242"/>
    </source>
</evidence>
<evidence type="ECO:0000256" key="3">
    <source>
        <dbReference type="ARBA" id="ARBA00022737"/>
    </source>
</evidence>
<dbReference type="GO" id="GO:0003677">
    <property type="term" value="F:DNA binding"/>
    <property type="evidence" value="ECO:0007669"/>
    <property type="project" value="UniProtKB-KW"/>
</dbReference>
<feature type="region of interest" description="Disordered" evidence="10">
    <location>
        <begin position="260"/>
        <end position="333"/>
    </location>
</feature>
<keyword evidence="4 9" id="KW-0863">Zinc-finger</keyword>
<evidence type="ECO:0000256" key="10">
    <source>
        <dbReference type="SAM" id="MobiDB-lite"/>
    </source>
</evidence>
<accession>A0AA36F461</accession>
<feature type="domain" description="C2H2-type" evidence="12">
    <location>
        <begin position="578"/>
        <end position="605"/>
    </location>
</feature>
<dbReference type="AlphaFoldDB" id="A0AA36F461"/>